<sequence>MYRKSILLSLACVLILSCGRGGTQAGYVLPCIEEMIADTSSVGHSVLEDYDPSDRYGSIAVVGPEDETRLLSSFLMHCDMFDNVDARWARDSLPDFAGETITSFYDYADTSYSSFFKKGRDTLMRESVVRNAVAAVSHTCYQNPYSNEPTVDKIPAKLIIYSSSYSEPGIRDVDTLFSAFGKSVRLISPVRAIEEETARRHISGRIGIWADSDVLASGVYASAFHSGGHIVDYVGFSPDGYATAEEGFFRFLDMYLATGEVTPLSAVVIDDFRLSAYADHIGRVAEKVNSSTEESYALYRAILSDDFTVVDAVSSIAIKCYMMLRNENFFTHRIQYPVSREYMLLPSAGQDADIKYIEYSHIYVH</sequence>
<evidence type="ECO:0000313" key="3">
    <source>
        <dbReference type="Proteomes" id="UP000823661"/>
    </source>
</evidence>
<reference evidence="2" key="1">
    <citation type="submission" date="2020-10" db="EMBL/GenBank/DDBJ databases">
        <authorList>
            <person name="Gilroy R."/>
        </authorList>
    </citation>
    <scope>NUCLEOTIDE SEQUENCE</scope>
    <source>
        <strain evidence="2">B1-20833</strain>
    </source>
</reference>
<proteinExistence type="predicted"/>
<dbReference type="EMBL" id="JADIMI010000051">
    <property type="protein sequence ID" value="MBO8452288.1"/>
    <property type="molecule type" value="Genomic_DNA"/>
</dbReference>
<dbReference type="AlphaFoldDB" id="A0A9D9ESM8"/>
<organism evidence="2 3">
    <name type="scientific">Candidatus Cryptobacteroides intestinavium</name>
    <dbReference type="NCBI Taxonomy" id="2840766"/>
    <lineage>
        <taxon>Bacteria</taxon>
        <taxon>Pseudomonadati</taxon>
        <taxon>Bacteroidota</taxon>
        <taxon>Bacteroidia</taxon>
        <taxon>Bacteroidales</taxon>
        <taxon>Candidatus Cryptobacteroides</taxon>
    </lineage>
</organism>
<accession>A0A9D9ESM8</accession>
<comment type="caution">
    <text evidence="2">The sequence shown here is derived from an EMBL/GenBank/DDBJ whole genome shotgun (WGS) entry which is preliminary data.</text>
</comment>
<feature type="chain" id="PRO_5039710682" description="Leucine-binding protein domain-containing protein" evidence="1">
    <location>
        <begin position="26"/>
        <end position="365"/>
    </location>
</feature>
<dbReference type="PROSITE" id="PS51257">
    <property type="entry name" value="PROKAR_LIPOPROTEIN"/>
    <property type="match status" value="1"/>
</dbReference>
<dbReference type="Proteomes" id="UP000823661">
    <property type="component" value="Unassembled WGS sequence"/>
</dbReference>
<name>A0A9D9ESM8_9BACT</name>
<feature type="signal peptide" evidence="1">
    <location>
        <begin position="1"/>
        <end position="25"/>
    </location>
</feature>
<keyword evidence="1" id="KW-0732">Signal</keyword>
<gene>
    <name evidence="2" type="ORF">IAC06_05325</name>
</gene>
<reference evidence="2" key="2">
    <citation type="journal article" date="2021" name="PeerJ">
        <title>Extensive microbial diversity within the chicken gut microbiome revealed by metagenomics and culture.</title>
        <authorList>
            <person name="Gilroy R."/>
            <person name="Ravi A."/>
            <person name="Getino M."/>
            <person name="Pursley I."/>
            <person name="Horton D.L."/>
            <person name="Alikhan N.F."/>
            <person name="Baker D."/>
            <person name="Gharbi K."/>
            <person name="Hall N."/>
            <person name="Watson M."/>
            <person name="Adriaenssens E.M."/>
            <person name="Foster-Nyarko E."/>
            <person name="Jarju S."/>
            <person name="Secka A."/>
            <person name="Antonio M."/>
            <person name="Oren A."/>
            <person name="Chaudhuri R.R."/>
            <person name="La Ragione R."/>
            <person name="Hildebrand F."/>
            <person name="Pallen M.J."/>
        </authorList>
    </citation>
    <scope>NUCLEOTIDE SEQUENCE</scope>
    <source>
        <strain evidence="2">B1-20833</strain>
    </source>
</reference>
<evidence type="ECO:0008006" key="4">
    <source>
        <dbReference type="Google" id="ProtNLM"/>
    </source>
</evidence>
<evidence type="ECO:0000313" key="2">
    <source>
        <dbReference type="EMBL" id="MBO8452288.1"/>
    </source>
</evidence>
<protein>
    <recommendedName>
        <fullName evidence="4">Leucine-binding protein domain-containing protein</fullName>
    </recommendedName>
</protein>
<evidence type="ECO:0000256" key="1">
    <source>
        <dbReference type="SAM" id="SignalP"/>
    </source>
</evidence>